<organism evidence="3 4">
    <name type="scientific">Megasphaera lornae</name>
    <dbReference type="NCBI Taxonomy" id="1000568"/>
    <lineage>
        <taxon>Bacteria</taxon>
        <taxon>Bacillati</taxon>
        <taxon>Bacillota</taxon>
        <taxon>Negativicutes</taxon>
        <taxon>Veillonellales</taxon>
        <taxon>Veillonellaceae</taxon>
        <taxon>Megasphaera</taxon>
    </lineage>
</organism>
<dbReference type="PANTHER" id="PTHR30270">
    <property type="entry name" value="THIAMINE-MONOPHOSPHATE KINASE"/>
    <property type="match status" value="1"/>
</dbReference>
<keyword evidence="1" id="KW-0067">ATP-binding</keyword>
<comment type="caution">
    <text evidence="3">The sequence shown here is derived from an EMBL/GenBank/DDBJ whole genome shotgun (WGS) entry which is preliminary data.</text>
</comment>
<feature type="binding site" evidence="1">
    <location>
        <position position="128"/>
    </location>
    <ligand>
        <name>Mg(2+)</name>
        <dbReference type="ChEBI" id="CHEBI:18420"/>
        <label>1</label>
    </ligand>
</feature>
<keyword evidence="1" id="KW-0547">Nucleotide-binding</keyword>
<feature type="domain" description="PurM-like N-terminal" evidence="2">
    <location>
        <begin position="31"/>
        <end position="146"/>
    </location>
</feature>
<dbReference type="Gene3D" id="3.30.1330.10">
    <property type="entry name" value="PurM-like, N-terminal domain"/>
    <property type="match status" value="1"/>
</dbReference>
<dbReference type="HAMAP" id="MF_02128">
    <property type="entry name" value="TMP_kinase"/>
    <property type="match status" value="1"/>
</dbReference>
<feature type="binding site" evidence="1">
    <location>
        <position position="154"/>
    </location>
    <ligand>
        <name>ATP</name>
        <dbReference type="ChEBI" id="CHEBI:30616"/>
    </ligand>
</feature>
<feature type="binding site" evidence="1">
    <location>
        <position position="33"/>
    </location>
    <ligand>
        <name>Mg(2+)</name>
        <dbReference type="ChEBI" id="CHEBI:18420"/>
        <label>4</label>
    </ligand>
</feature>
<dbReference type="InterPro" id="IPR006283">
    <property type="entry name" value="ThiL-like"/>
</dbReference>
<feature type="binding site" evidence="1">
    <location>
        <position position="80"/>
    </location>
    <ligand>
        <name>Mg(2+)</name>
        <dbReference type="ChEBI" id="CHEBI:18420"/>
        <label>4</label>
    </ligand>
</feature>
<sequence>MKISDVGEFGIIRMIQERLSVSPENVVVGIGDDGAVYRTTPGREQVAVIDTMVEGEHFIIHRTATWHAVGYKAVAANLSDLAAMGAVPTQAVVSTALAPTMEVSEVLAMYDGMQDVCRTYGVNIIGGDTVMAKESAVITVTALGEVEAGRALLRSGAKAGDIVAVSHTLGDAGAGLDVLLSGTAGYESLVRAHQYPVPQIQLGRILAAHHGGCANDISDGIAGEANEIAKASHADLVLYAESIPVSAALRQWCAQEKKDVFHYVLQGGEDYELIFTLPPETFSAVRRQIPNLTPIGRVCAGTGRVRWVQDGKESIVPPHGWTHF</sequence>
<feature type="binding site" evidence="1">
    <location>
        <position position="50"/>
    </location>
    <ligand>
        <name>Mg(2+)</name>
        <dbReference type="ChEBI" id="CHEBI:18420"/>
        <label>1</label>
    </ligand>
</feature>
<feature type="binding site" evidence="1">
    <location>
        <begin position="127"/>
        <end position="128"/>
    </location>
    <ligand>
        <name>ATP</name>
        <dbReference type="ChEBI" id="CHEBI:30616"/>
    </ligand>
</feature>
<dbReference type="PIRSF" id="PIRSF005303">
    <property type="entry name" value="Thiam_monoph_kin"/>
    <property type="match status" value="1"/>
</dbReference>
<dbReference type="InterPro" id="IPR036921">
    <property type="entry name" value="PurM-like_N_sf"/>
</dbReference>
<dbReference type="NCBIfam" id="TIGR01379">
    <property type="entry name" value="thiL"/>
    <property type="match status" value="1"/>
</dbReference>
<feature type="binding site" evidence="1">
    <location>
        <position position="218"/>
    </location>
    <ligand>
        <name>ATP</name>
        <dbReference type="ChEBI" id="CHEBI:30616"/>
    </ligand>
</feature>
<keyword evidence="1 3" id="KW-0418">Kinase</keyword>
<evidence type="ECO:0000259" key="2">
    <source>
        <dbReference type="Pfam" id="PF00586"/>
    </source>
</evidence>
<feature type="binding site" evidence="1">
    <location>
        <position position="80"/>
    </location>
    <ligand>
        <name>Mg(2+)</name>
        <dbReference type="ChEBI" id="CHEBI:18420"/>
        <label>2</label>
    </ligand>
</feature>
<feature type="binding site" evidence="1">
    <location>
        <position position="321"/>
    </location>
    <ligand>
        <name>substrate</name>
    </ligand>
</feature>
<name>A0ABN0CZC3_9FIRM</name>
<dbReference type="InterPro" id="IPR016188">
    <property type="entry name" value="PurM-like_N"/>
</dbReference>
<dbReference type="SUPFAM" id="SSF56042">
    <property type="entry name" value="PurM C-terminal domain-like"/>
    <property type="match status" value="1"/>
</dbReference>
<dbReference type="Pfam" id="PF00586">
    <property type="entry name" value="AIRS"/>
    <property type="match status" value="1"/>
</dbReference>
<dbReference type="EC" id="2.7.4.16" evidence="1"/>
<protein>
    <recommendedName>
        <fullName evidence="1">Thiamine-monophosphate kinase</fullName>
        <shortName evidence="1">TMP kinase</shortName>
        <shortName evidence="1">Thiamine-phosphate kinase</shortName>
        <ecNumber evidence="1">2.7.4.16</ecNumber>
    </recommendedName>
</protein>
<feature type="binding site" evidence="1">
    <location>
        <position position="57"/>
    </location>
    <ligand>
        <name>substrate</name>
    </ligand>
</feature>
<comment type="function">
    <text evidence="1">Catalyzes the ATP-dependent phosphorylation of thiamine-monophosphate (TMP) to form thiamine-pyrophosphate (TPP), the active form of vitamin B1.</text>
</comment>
<keyword evidence="4" id="KW-1185">Reference proteome</keyword>
<accession>A0ABN0CZC3</accession>
<keyword evidence="1 3" id="KW-0808">Transferase</keyword>
<keyword evidence="1" id="KW-0784">Thiamine biosynthesis</keyword>
<dbReference type="Gene3D" id="3.90.650.10">
    <property type="entry name" value="PurM-like C-terminal domain"/>
    <property type="match status" value="1"/>
</dbReference>
<comment type="similarity">
    <text evidence="1">Belongs to the thiamine-monophosphate kinase family.</text>
</comment>
<feature type="binding site" evidence="1">
    <location>
        <position position="216"/>
    </location>
    <ligand>
        <name>Mg(2+)</name>
        <dbReference type="ChEBI" id="CHEBI:18420"/>
        <label>3</label>
    </ligand>
</feature>
<dbReference type="Proteomes" id="UP000004018">
    <property type="component" value="Unassembled WGS sequence"/>
</dbReference>
<comment type="pathway">
    <text evidence="1">Cofactor biosynthesis; thiamine diphosphate biosynthesis; thiamine diphosphate from thiamine phosphate: step 1/1.</text>
</comment>
<feature type="binding site" evidence="1">
    <location>
        <position position="269"/>
    </location>
    <ligand>
        <name>substrate</name>
    </ligand>
</feature>
<keyword evidence="1" id="KW-0460">Magnesium</keyword>
<feature type="binding site" evidence="1">
    <location>
        <position position="80"/>
    </location>
    <ligand>
        <name>Mg(2+)</name>
        <dbReference type="ChEBI" id="CHEBI:18420"/>
        <label>3</label>
    </ligand>
</feature>
<feature type="binding site" evidence="1">
    <location>
        <position position="219"/>
    </location>
    <ligand>
        <name>Mg(2+)</name>
        <dbReference type="ChEBI" id="CHEBI:18420"/>
        <label>5</label>
    </ligand>
</feature>
<evidence type="ECO:0000313" key="4">
    <source>
        <dbReference type="Proteomes" id="UP000004018"/>
    </source>
</evidence>
<reference evidence="3 4" key="1">
    <citation type="submission" date="2011-04" db="EMBL/GenBank/DDBJ databases">
        <authorList>
            <person name="Harkins D.M."/>
            <person name="Madupu R."/>
            <person name="Durkin A.S."/>
            <person name="Torralba M."/>
            <person name="Methe B."/>
            <person name="Sutton G.G."/>
            <person name="Nelson K.E."/>
        </authorList>
    </citation>
    <scope>NUCLEOTIDE SEQUENCE [LARGE SCALE GENOMIC DNA]</scope>
    <source>
        <strain evidence="3 4">UPII 199-6</strain>
    </source>
</reference>
<dbReference type="CDD" id="cd02194">
    <property type="entry name" value="ThiL"/>
    <property type="match status" value="1"/>
</dbReference>
<evidence type="ECO:0000256" key="1">
    <source>
        <dbReference type="HAMAP-Rule" id="MF_02128"/>
    </source>
</evidence>
<proteinExistence type="inferred from homology"/>
<dbReference type="GO" id="GO:0009030">
    <property type="term" value="F:thiamine-phosphate kinase activity"/>
    <property type="evidence" value="ECO:0007669"/>
    <property type="project" value="UniProtKB-EC"/>
</dbReference>
<gene>
    <name evidence="1 3" type="primary">thiL</name>
    <name evidence="3" type="ORF">HMPREF1039_1238</name>
</gene>
<dbReference type="EMBL" id="AFIJ01000035">
    <property type="protein sequence ID" value="EGL39596.1"/>
    <property type="molecule type" value="Genomic_DNA"/>
</dbReference>
<feature type="binding site" evidence="1">
    <location>
        <position position="50"/>
    </location>
    <ligand>
        <name>Mg(2+)</name>
        <dbReference type="ChEBI" id="CHEBI:18420"/>
        <label>2</label>
    </ligand>
</feature>
<comment type="caution">
    <text evidence="1">Lacks conserved residue(s) required for the propagation of feature annotation.</text>
</comment>
<feature type="binding site" evidence="1">
    <location>
        <position position="110"/>
    </location>
    <ligand>
        <name>ATP</name>
        <dbReference type="ChEBI" id="CHEBI:30616"/>
    </ligand>
</feature>
<feature type="binding site" evidence="1">
    <location>
        <position position="33"/>
    </location>
    <ligand>
        <name>Mg(2+)</name>
        <dbReference type="ChEBI" id="CHEBI:18420"/>
        <label>3</label>
    </ligand>
</feature>
<dbReference type="PANTHER" id="PTHR30270:SF0">
    <property type="entry name" value="THIAMINE-MONOPHOSPHATE KINASE"/>
    <property type="match status" value="1"/>
</dbReference>
<comment type="miscellaneous">
    <text evidence="1">Reaction mechanism of ThiL seems to utilize a direct, inline transfer of the gamma-phosphate of ATP to TMP rather than a phosphorylated enzyme intermediate.</text>
</comment>
<dbReference type="InterPro" id="IPR036676">
    <property type="entry name" value="PurM-like_C_sf"/>
</dbReference>
<comment type="catalytic activity">
    <reaction evidence="1">
        <text>thiamine phosphate + ATP = thiamine diphosphate + ADP</text>
        <dbReference type="Rhea" id="RHEA:15913"/>
        <dbReference type="ChEBI" id="CHEBI:30616"/>
        <dbReference type="ChEBI" id="CHEBI:37575"/>
        <dbReference type="ChEBI" id="CHEBI:58937"/>
        <dbReference type="ChEBI" id="CHEBI:456216"/>
        <dbReference type="EC" id="2.7.4.16"/>
    </reaction>
</comment>
<keyword evidence="1" id="KW-0479">Metal-binding</keyword>
<dbReference type="RefSeq" id="WP_007391409.1">
    <property type="nucleotide sequence ID" value="NZ_AFIJ01000035.1"/>
</dbReference>
<evidence type="ECO:0000313" key="3">
    <source>
        <dbReference type="EMBL" id="EGL39596.1"/>
    </source>
</evidence>
<dbReference type="SUPFAM" id="SSF55326">
    <property type="entry name" value="PurM N-terminal domain-like"/>
    <property type="match status" value="1"/>
</dbReference>